<organism evidence="1 2">
    <name type="scientific">Paenibacillus alvei</name>
    <name type="common">Bacillus alvei</name>
    <dbReference type="NCBI Taxonomy" id="44250"/>
    <lineage>
        <taxon>Bacteria</taxon>
        <taxon>Bacillati</taxon>
        <taxon>Bacillota</taxon>
        <taxon>Bacilli</taxon>
        <taxon>Bacillales</taxon>
        <taxon>Paenibacillaceae</taxon>
        <taxon>Paenibacillus</taxon>
    </lineage>
</organism>
<protein>
    <submittedName>
        <fullName evidence="1">Uncharacterized protein</fullName>
    </submittedName>
</protein>
<gene>
    <name evidence="1" type="ORF">M5X12_10600</name>
</gene>
<reference evidence="1 2" key="1">
    <citation type="submission" date="2022-05" db="EMBL/GenBank/DDBJ databases">
        <title>Genome Sequencing of Bee-Associated Microbes.</title>
        <authorList>
            <person name="Dunlap C."/>
        </authorList>
    </citation>
    <scope>NUCLEOTIDE SEQUENCE [LARGE SCALE GENOMIC DNA]</scope>
    <source>
        <strain evidence="1 2">NRRL B-04010</strain>
    </source>
</reference>
<evidence type="ECO:0000313" key="1">
    <source>
        <dbReference type="EMBL" id="MCY9761025.1"/>
    </source>
</evidence>
<sequence length="105" mass="11879">MKLEDKEFQVQQNKAIRGYIMRSLARGNQNTLLCKQLSNALINDGLIVSPDISKHLDYLKEKGYIQFVGKHINSYNVYRNDGAIRLTAKGVDLLENTINDPGVDI</sequence>
<dbReference type="EMBL" id="JAMDNP010000019">
    <property type="protein sequence ID" value="MCY9761025.1"/>
    <property type="molecule type" value="Genomic_DNA"/>
</dbReference>
<name>A0ABT4GWF0_PAEAL</name>
<comment type="caution">
    <text evidence="1">The sequence shown here is derived from an EMBL/GenBank/DDBJ whole genome shotgun (WGS) entry which is preliminary data.</text>
</comment>
<accession>A0ABT4GWF0</accession>
<keyword evidence="2" id="KW-1185">Reference proteome</keyword>
<dbReference type="Proteomes" id="UP001527181">
    <property type="component" value="Unassembled WGS sequence"/>
</dbReference>
<dbReference type="RefSeq" id="WP_268598324.1">
    <property type="nucleotide sequence ID" value="NZ_JAMDNL010000066.1"/>
</dbReference>
<proteinExistence type="predicted"/>
<evidence type="ECO:0000313" key="2">
    <source>
        <dbReference type="Proteomes" id="UP001527181"/>
    </source>
</evidence>